<dbReference type="InterPro" id="IPR022291">
    <property type="entry name" value="Bacteriocin_synth_cyclodeHase"/>
</dbReference>
<keyword evidence="3" id="KW-1185">Reference proteome</keyword>
<dbReference type="Gene3D" id="3.30.40.250">
    <property type="match status" value="1"/>
</dbReference>
<dbReference type="NCBIfam" id="TIGR03882">
    <property type="entry name" value="cyclo_dehyd_2"/>
    <property type="match status" value="1"/>
</dbReference>
<dbReference type="OrthoDB" id="2379922at2"/>
<dbReference type="InterPro" id="IPR003776">
    <property type="entry name" value="YcaO-like_dom"/>
</dbReference>
<dbReference type="Pfam" id="PF02624">
    <property type="entry name" value="YcaO"/>
    <property type="match status" value="1"/>
</dbReference>
<dbReference type="PANTHER" id="PTHR37809">
    <property type="entry name" value="RIBOSOMAL PROTEIN S12 METHYLTHIOTRANSFERASE ACCESSORY FACTOR YCAO"/>
    <property type="match status" value="1"/>
</dbReference>
<evidence type="ECO:0000313" key="3">
    <source>
        <dbReference type="Proteomes" id="UP000076925"/>
    </source>
</evidence>
<proteinExistence type="predicted"/>
<dbReference type="Gene3D" id="3.90.930.60">
    <property type="match status" value="1"/>
</dbReference>
<dbReference type="Proteomes" id="UP000076925">
    <property type="component" value="Unassembled WGS sequence"/>
</dbReference>
<dbReference type="SUPFAM" id="SSF69572">
    <property type="entry name" value="Activating enzymes of the ubiquitin-like proteins"/>
    <property type="match status" value="1"/>
</dbReference>
<dbReference type="InterPro" id="IPR035985">
    <property type="entry name" value="Ubiquitin-activating_enz"/>
</dbReference>
<dbReference type="AlphaFoldDB" id="A0A139XD50"/>
<feature type="domain" description="YcaO" evidence="1">
    <location>
        <begin position="376"/>
        <end position="746"/>
    </location>
</feature>
<dbReference type="Pfam" id="PF21084">
    <property type="entry name" value="WHD_DUF4423_like"/>
    <property type="match status" value="1"/>
</dbReference>
<evidence type="ECO:0000313" key="2">
    <source>
        <dbReference type="EMBL" id="KYC42620.1"/>
    </source>
</evidence>
<dbReference type="Gene3D" id="3.40.50.720">
    <property type="entry name" value="NAD(P)-binding Rossmann-like Domain"/>
    <property type="match status" value="1"/>
</dbReference>
<evidence type="ECO:0000259" key="1">
    <source>
        <dbReference type="PROSITE" id="PS51664"/>
    </source>
</evidence>
<dbReference type="PROSITE" id="PS51664">
    <property type="entry name" value="YCAO"/>
    <property type="match status" value="1"/>
</dbReference>
<dbReference type="NCBIfam" id="TIGR00702">
    <property type="entry name" value="YcaO-type kinase domain"/>
    <property type="match status" value="1"/>
</dbReference>
<dbReference type="Gene3D" id="3.30.1330.230">
    <property type="match status" value="1"/>
</dbReference>
<accession>A0A139XD50</accession>
<dbReference type="RefSeq" id="WP_017742525.1">
    <property type="nucleotide sequence ID" value="NZ_KQ976354.1"/>
</dbReference>
<gene>
    <name evidence="2" type="ORF">WA1_14830</name>
</gene>
<reference evidence="2 3" key="1">
    <citation type="journal article" date="2013" name="Genome Biol. Evol.">
        <title>Genomes of Stigonematalean cyanobacteria (subsection V) and the evolution of oxygenic photosynthesis from prokaryotes to plastids.</title>
        <authorList>
            <person name="Dagan T."/>
            <person name="Roettger M."/>
            <person name="Stucken K."/>
            <person name="Landan G."/>
            <person name="Koch R."/>
            <person name="Major P."/>
            <person name="Gould S.B."/>
            <person name="Goremykin V.V."/>
            <person name="Rippka R."/>
            <person name="Tandeau de Marsac N."/>
            <person name="Gugger M."/>
            <person name="Lockhart P.J."/>
            <person name="Allen J.F."/>
            <person name="Brune I."/>
            <person name="Maus I."/>
            <person name="Puhler A."/>
            <person name="Martin W.F."/>
        </authorList>
    </citation>
    <scope>NUCLEOTIDE SEQUENCE [LARGE SCALE GENOMIC DNA]</scope>
    <source>
        <strain evidence="2 3">PCC 7110</strain>
    </source>
</reference>
<dbReference type="InterPro" id="IPR027624">
    <property type="entry name" value="TOMM_cyclo_SagD"/>
</dbReference>
<dbReference type="InterPro" id="IPR049274">
    <property type="entry name" value="LynD/TruD_wHTH-like"/>
</dbReference>
<name>A0A139XD50_9CYAN</name>
<sequence>MLIQPKFKEHFHVELSPPKNVYLLSEKGHFVLSGRLYYLLAPLLNGYYTVEEINKQLRGQASVDEILFGLEQLEKKGYITSASSTPPPEAAFWNLLNRDADLTTQRLQEVKIAIATFGNVIADPLKTILESLNIPVSDSGELTVVLTDDYLQPSLAAFNQEALQSQRPWLLVKPVGGTIWIGPVFQPGHTGCWECLAQRLRLNREIESFLQEQKQTFEPFPISRAALPSTLQTGLNLTATEIAKWVSNSEKHSLENTLLTFDLVSLNLERHILVRRPQCHCCGEPDYFVKKGLQPLELTSHNKKFTDDGGFRNCLPEEAFRYYEHHISPITGVIRSLFQPFETNHLIHAYVVDHSFPREGKELEHIRNAVRPKSFGKGKTAAQAKMSALGEAIERYSGTYTGDELRVKATYAELGELAIHPYECMQYSTTQYRDRQVWNQQHHINQWIPEPFDESREIEWTPIWSITHQKFKYLPTAYCYYGYPLPEDYNFCYADTNGTSAGNCQEEAILQGFLELVERDAVAIWWYNRLNRPGVDINSFEDSYLCNLKTCYASIKREFWVLDLTTDLNIPTFAAISRRINQQSEDILFGFGTHFDAKLALLRAVTEMNQMVFLSGGANPDAPAKFSRQDMQTWCRTATIENQLYLAPNGNLSPKVHADYAQYTSDDLREDILACIDLAGKHGLEVLVLNQTRPDIGMHVAKVVVLGLRHFWAQFGSGRLYDVPLKLGWLNEALTEGELNPIPMFL</sequence>
<dbReference type="NCBIfam" id="TIGR03604">
    <property type="entry name" value="TOMM_cyclo_SagD"/>
    <property type="match status" value="1"/>
</dbReference>
<organism evidence="2 3">
    <name type="scientific">Scytonema hofmannii PCC 7110</name>
    <dbReference type="NCBI Taxonomy" id="128403"/>
    <lineage>
        <taxon>Bacteria</taxon>
        <taxon>Bacillati</taxon>
        <taxon>Cyanobacteriota</taxon>
        <taxon>Cyanophyceae</taxon>
        <taxon>Nostocales</taxon>
        <taxon>Scytonemataceae</taxon>
        <taxon>Scytonema</taxon>
    </lineage>
</organism>
<comment type="caution">
    <text evidence="2">The sequence shown here is derived from an EMBL/GenBank/DDBJ whole genome shotgun (WGS) entry which is preliminary data.</text>
</comment>
<dbReference type="PANTHER" id="PTHR37809:SF1">
    <property type="entry name" value="RIBOSOMAL PROTEIN S12 METHYLTHIOTRANSFERASE ACCESSORY FACTOR YCAO"/>
    <property type="match status" value="1"/>
</dbReference>
<dbReference type="EMBL" id="ANNX02000017">
    <property type="protein sequence ID" value="KYC42620.1"/>
    <property type="molecule type" value="Genomic_DNA"/>
</dbReference>
<dbReference type="Gene3D" id="3.30.160.660">
    <property type="match status" value="1"/>
</dbReference>
<protein>
    <submittedName>
        <fullName evidence="2">Adenylate cyclase</fullName>
    </submittedName>
</protein>
<dbReference type="STRING" id="128403.WA1_14830"/>
<dbReference type="GO" id="GO:0008641">
    <property type="term" value="F:ubiquitin-like modifier activating enzyme activity"/>
    <property type="evidence" value="ECO:0007669"/>
    <property type="project" value="InterPro"/>
</dbReference>